<dbReference type="InterPro" id="IPR026444">
    <property type="entry name" value="Secre_tail"/>
</dbReference>
<dbReference type="NCBIfam" id="NF041940">
    <property type="entry name" value="choice_anch_X"/>
    <property type="match status" value="1"/>
</dbReference>
<dbReference type="EMBL" id="JAGQHS010000017">
    <property type="protein sequence ID" value="MCA9755171.1"/>
    <property type="molecule type" value="Genomic_DNA"/>
</dbReference>
<evidence type="ECO:0000256" key="2">
    <source>
        <dbReference type="SAM" id="SignalP"/>
    </source>
</evidence>
<evidence type="ECO:0000313" key="6">
    <source>
        <dbReference type="Proteomes" id="UP000739538"/>
    </source>
</evidence>
<feature type="chain" id="PRO_5036681549" evidence="2">
    <location>
        <begin position="22"/>
        <end position="670"/>
    </location>
</feature>
<gene>
    <name evidence="5" type="ORF">KDA27_05165</name>
</gene>
<dbReference type="NCBIfam" id="TIGR04183">
    <property type="entry name" value="Por_Secre_tail"/>
    <property type="match status" value="1"/>
</dbReference>
<reference evidence="5" key="1">
    <citation type="submission" date="2020-04" db="EMBL/GenBank/DDBJ databases">
        <authorList>
            <person name="Zhang T."/>
        </authorList>
    </citation>
    <scope>NUCLEOTIDE SEQUENCE</scope>
    <source>
        <strain evidence="5">HKST-UBA02</strain>
    </source>
</reference>
<protein>
    <submittedName>
        <fullName evidence="5">T9SS type A sorting domain-containing protein</fullName>
    </submittedName>
</protein>
<proteinExistence type="predicted"/>
<accession>A0A956NA17</accession>
<sequence>MKKTLWLVAALAAGYATQSLAAGFGTPTVDGVLDAVYNAPEASDPSDEPQGNAPMDLLDLYVCNDNDFWYFYFTVDDDIVATNWGKYLLYIDTTGDGSGATFDAWGRNVAVINPNGLPEYSLNGWVDGGGVYDENKTQLWHWTGAAWTQEGMAADAALLAGTPSAIEWKVSRAALGDPATIWCEVFSTGGGGGDNAQDTINDPADDWNATDWATQAQLFNSTRVDRASGSDTTPPIVTSATTIGQEPINEVLVQFSEAVTAATAEVPGNYSITGGGAITIAGADLQADPTKVILTLGSGLGYGTAYTVQAVNIKDLAGNTIVNNGTTNVDCFKIFSLTFQARMNLWLRNNSVPPDTVGVEGSSSPLTWDPTCDNLLFDADMDSVFTGTYQFTLGVDCGTGLIPEGSALEYKFTHNCDTWESTSNHFYAFDDMIGEDTLDIWWQDEAPSDFTLNAMDVILSVDTNGLETPPTAADSVGVAGSELPFTWDLPKLNMHDDGVAPDDTADDGVYSGRFTFPAGTHKNLEYKFAINRDYECAGGSNRGLVLDDTTYSTTNPLIMPLAVYDVCLDPASAPDPVAAPSLHLAVSPNPFSSGTAIRFVAPTETNGTVAVFDAAGRQIRVLAHGTFDAGVQQIEFDSKDGAGRQLSPGVYFVRVALENGVATQTMTVVR</sequence>
<dbReference type="Pfam" id="PF13205">
    <property type="entry name" value="Big_5"/>
    <property type="match status" value="1"/>
</dbReference>
<organism evidence="5 6">
    <name type="scientific">Eiseniibacteriota bacterium</name>
    <dbReference type="NCBI Taxonomy" id="2212470"/>
    <lineage>
        <taxon>Bacteria</taxon>
        <taxon>Candidatus Eiseniibacteriota</taxon>
    </lineage>
</organism>
<feature type="signal peptide" evidence="2">
    <location>
        <begin position="1"/>
        <end position="21"/>
    </location>
</feature>
<evidence type="ECO:0000259" key="3">
    <source>
        <dbReference type="Pfam" id="PF13205"/>
    </source>
</evidence>
<dbReference type="Pfam" id="PF13860">
    <property type="entry name" value="FlgD_ig"/>
    <property type="match status" value="1"/>
</dbReference>
<comment type="caution">
    <text evidence="5">The sequence shown here is derived from an EMBL/GenBank/DDBJ whole genome shotgun (WGS) entry which is preliminary data.</text>
</comment>
<dbReference type="InterPro" id="IPR014755">
    <property type="entry name" value="Cu-Rt/internalin_Ig-like"/>
</dbReference>
<dbReference type="InterPro" id="IPR025965">
    <property type="entry name" value="FlgD/Vpr_Ig-like"/>
</dbReference>
<dbReference type="Proteomes" id="UP000739538">
    <property type="component" value="Unassembled WGS sequence"/>
</dbReference>
<dbReference type="InterPro" id="IPR032812">
    <property type="entry name" value="SbsA_Ig"/>
</dbReference>
<name>A0A956NA17_UNCEI</name>
<keyword evidence="1 2" id="KW-0732">Signal</keyword>
<evidence type="ECO:0000256" key="1">
    <source>
        <dbReference type="ARBA" id="ARBA00022729"/>
    </source>
</evidence>
<reference evidence="5" key="2">
    <citation type="journal article" date="2021" name="Microbiome">
        <title>Successional dynamics and alternative stable states in a saline activated sludge microbial community over 9 years.</title>
        <authorList>
            <person name="Wang Y."/>
            <person name="Ye J."/>
            <person name="Ju F."/>
            <person name="Liu L."/>
            <person name="Boyd J.A."/>
            <person name="Deng Y."/>
            <person name="Parks D.H."/>
            <person name="Jiang X."/>
            <person name="Yin X."/>
            <person name="Woodcroft B.J."/>
            <person name="Tyson G.W."/>
            <person name="Hugenholtz P."/>
            <person name="Polz M.F."/>
            <person name="Zhang T."/>
        </authorList>
    </citation>
    <scope>NUCLEOTIDE SEQUENCE</scope>
    <source>
        <strain evidence="5">HKST-UBA02</strain>
    </source>
</reference>
<evidence type="ECO:0000313" key="5">
    <source>
        <dbReference type="EMBL" id="MCA9755171.1"/>
    </source>
</evidence>
<dbReference type="Gene3D" id="2.60.40.4070">
    <property type="match status" value="1"/>
</dbReference>
<feature type="domain" description="FlgD/Vpr Ig-like" evidence="4">
    <location>
        <begin position="603"/>
        <end position="659"/>
    </location>
</feature>
<dbReference type="AlphaFoldDB" id="A0A956NA17"/>
<evidence type="ECO:0000259" key="4">
    <source>
        <dbReference type="Pfam" id="PF13860"/>
    </source>
</evidence>
<feature type="domain" description="SbsA Ig-like" evidence="3">
    <location>
        <begin position="231"/>
        <end position="324"/>
    </location>
</feature>
<dbReference type="Gene3D" id="2.60.40.1220">
    <property type="match status" value="1"/>
</dbReference>